<dbReference type="CDD" id="cd04861">
    <property type="entry name" value="LigD_Pol_like"/>
    <property type="match status" value="1"/>
</dbReference>
<dbReference type="PROSITE" id="PS50160">
    <property type="entry name" value="DNA_LIGASE_A3"/>
    <property type="match status" value="1"/>
</dbReference>
<keyword evidence="4" id="KW-0808">Transferase</keyword>
<evidence type="ECO:0000256" key="5">
    <source>
        <dbReference type="ARBA" id="ARBA00022695"/>
    </source>
</evidence>
<dbReference type="EMBL" id="JAVDVY010000001">
    <property type="protein sequence ID" value="MDR7133622.1"/>
    <property type="molecule type" value="Genomic_DNA"/>
</dbReference>
<evidence type="ECO:0000313" key="24">
    <source>
        <dbReference type="Proteomes" id="UP001251524"/>
    </source>
</evidence>
<evidence type="ECO:0000256" key="18">
    <source>
        <dbReference type="ARBA" id="ARBA00023268"/>
    </source>
</evidence>
<evidence type="ECO:0000256" key="13">
    <source>
        <dbReference type="ARBA" id="ARBA00022932"/>
    </source>
</evidence>
<dbReference type="InterPro" id="IPR012309">
    <property type="entry name" value="DNA_ligase_ATP-dep_C"/>
</dbReference>
<dbReference type="Pfam" id="PF13298">
    <property type="entry name" value="LigD_N"/>
    <property type="match status" value="1"/>
</dbReference>
<dbReference type="InterPro" id="IPR012310">
    <property type="entry name" value="DNA_ligase_ATP-dep_cent"/>
</dbReference>
<dbReference type="Gene3D" id="3.30.1490.70">
    <property type="match status" value="1"/>
</dbReference>
<evidence type="ECO:0000256" key="2">
    <source>
        <dbReference type="ARBA" id="ARBA00012727"/>
    </source>
</evidence>
<dbReference type="InterPro" id="IPR012340">
    <property type="entry name" value="NA-bd_OB-fold"/>
</dbReference>
<dbReference type="InterPro" id="IPR014143">
    <property type="entry name" value="NHEJ_ligase_prk"/>
</dbReference>
<evidence type="ECO:0000256" key="10">
    <source>
        <dbReference type="ARBA" id="ARBA00022801"/>
    </source>
</evidence>
<evidence type="ECO:0000256" key="9">
    <source>
        <dbReference type="ARBA" id="ARBA00022763"/>
    </source>
</evidence>
<dbReference type="Pfam" id="PF01068">
    <property type="entry name" value="DNA_ligase_A_M"/>
    <property type="match status" value="1"/>
</dbReference>
<dbReference type="RefSeq" id="WP_310058607.1">
    <property type="nucleotide sequence ID" value="NZ_JAVDVY010000001.1"/>
</dbReference>
<evidence type="ECO:0000256" key="12">
    <source>
        <dbReference type="ARBA" id="ARBA00022840"/>
    </source>
</evidence>
<name>A0ABU1W832_9GAMM</name>
<keyword evidence="5" id="KW-0548">Nucleotidyltransferase</keyword>
<dbReference type="NCBIfam" id="TIGR02776">
    <property type="entry name" value="NHEJ_ligase_prk"/>
    <property type="match status" value="1"/>
</dbReference>
<dbReference type="InterPro" id="IPR052171">
    <property type="entry name" value="NHEJ_LigD"/>
</dbReference>
<keyword evidence="6" id="KW-0540">Nuclease</keyword>
<evidence type="ECO:0000256" key="4">
    <source>
        <dbReference type="ARBA" id="ARBA00022679"/>
    </source>
</evidence>
<dbReference type="Pfam" id="PF21686">
    <property type="entry name" value="LigD_Prim-Pol"/>
    <property type="match status" value="1"/>
</dbReference>
<accession>A0ABU1W832</accession>
<feature type="domain" description="ATP-dependent DNA ligase family profile" evidence="22">
    <location>
        <begin position="321"/>
        <end position="445"/>
    </location>
</feature>
<reference evidence="23 24" key="1">
    <citation type="submission" date="2023-07" db="EMBL/GenBank/DDBJ databases">
        <title>Sorghum-associated microbial communities from plants grown in Nebraska, USA.</title>
        <authorList>
            <person name="Schachtman D."/>
        </authorList>
    </citation>
    <scope>NUCLEOTIDE SEQUENCE [LARGE SCALE GENOMIC DNA]</scope>
    <source>
        <strain evidence="23 24">BE198</strain>
    </source>
</reference>
<evidence type="ECO:0000256" key="15">
    <source>
        <dbReference type="ARBA" id="ARBA00023172"/>
    </source>
</evidence>
<dbReference type="PANTHER" id="PTHR42705:SF2">
    <property type="entry name" value="BIFUNCTIONAL NON-HOMOLOGOUS END JOINING PROTEIN LIGD"/>
    <property type="match status" value="1"/>
</dbReference>
<dbReference type="Proteomes" id="UP001251524">
    <property type="component" value="Unassembled WGS sequence"/>
</dbReference>
<keyword evidence="24" id="KW-1185">Reference proteome</keyword>
<evidence type="ECO:0000256" key="21">
    <source>
        <dbReference type="SAM" id="MobiDB-lite"/>
    </source>
</evidence>
<dbReference type="InterPro" id="IPR014145">
    <property type="entry name" value="LigD_pol_dom"/>
</dbReference>
<organism evidence="23 24">
    <name type="scientific">Lysobacter niastensis</name>
    <dbReference type="NCBI Taxonomy" id="380629"/>
    <lineage>
        <taxon>Bacteria</taxon>
        <taxon>Pseudomonadati</taxon>
        <taxon>Pseudomonadota</taxon>
        <taxon>Gammaproteobacteria</taxon>
        <taxon>Lysobacterales</taxon>
        <taxon>Lysobacteraceae</taxon>
        <taxon>Lysobacter</taxon>
    </lineage>
</organism>
<evidence type="ECO:0000256" key="8">
    <source>
        <dbReference type="ARBA" id="ARBA00022741"/>
    </source>
</evidence>
<comment type="catalytic activity">
    <reaction evidence="20">
        <text>ATP + (deoxyribonucleotide)n-3'-hydroxyl + 5'-phospho-(deoxyribonucleotide)m = (deoxyribonucleotide)n+m + AMP + diphosphate.</text>
        <dbReference type="EC" id="6.5.1.1"/>
    </reaction>
</comment>
<evidence type="ECO:0000256" key="20">
    <source>
        <dbReference type="ARBA" id="ARBA00034003"/>
    </source>
</evidence>
<feature type="region of interest" description="Disordered" evidence="21">
    <location>
        <begin position="531"/>
        <end position="577"/>
    </location>
</feature>
<keyword evidence="17" id="KW-0464">Manganese</keyword>
<keyword evidence="9" id="KW-0227">DNA damage</keyword>
<comment type="caution">
    <text evidence="23">The sequence shown here is derived from an EMBL/GenBank/DDBJ whole genome shotgun (WGS) entry which is preliminary data.</text>
</comment>
<keyword evidence="11" id="KW-0269">Exonuclease</keyword>
<keyword evidence="3 23" id="KW-0436">Ligase</keyword>
<keyword evidence="18" id="KW-0511">Multifunctional enzyme</keyword>
<dbReference type="InterPro" id="IPR014144">
    <property type="entry name" value="LigD_PE_domain"/>
</dbReference>
<sequence>MAKLSEYSAKRRFEATPEPGPVVAEGGSGPLLFVVQQHSARRLHYDFRLQCDGVLKSWAVPKGPSLDPADKRMAVYVEDHPFDYGSFEGVIPPGQYGSGEVIVWDCGTYSPDEDGTWFHDREQAQRQVREGLEKGKLSIQLRGEKLKGSFALVRTKEANQWLLIKHKDRFVTKDDITARDRSVLSGVTVADMKVVPAHRIPAAQLVPALRTGSVQPMPAKLAPMLAEIGDAPFHRDGWMWEPKLDGYRVIAFIDRDGVRLRSRRGLDLTPAFPALVKELGDQGVDGMVLDGEIVAFDANGTPSFNALQNRVQLKSQAELAAADRNAPVVFFCFDLPYFAGVDLREVPYRDRRRYLGQALLPSPLVQLVHADEDGIALQQAALASGFEGVVGKRLDSRYHAGRRSPSWLKVKPVQSAEFVIGGYTQGKGARESLGAILVGYWEDGQLRHASHVGSGFDARTLDRLLARLAPLKRRSCPFAEKPELNNPTTWVEPELVAEVQFQEWTGDGHLRAPVFLRIRDDIDAKSVRRVALAKPTGSSSPRRRGTSDLKAAKAPDSRLRGNDEGQANGGESAGEIDGILSQLDNPKHAFELATGPHRIRLTHLDRVYWPANEALQQPPLTKRDLLRYLAQVSPLMLPHLADRPLTMIRMPDGILGQRFFQKHWTQERPGFAESVTVFSGHKDEEHEYLLCNNLPTLLWLAQSGTLEFHIWHSRAKPGPDAVSKSTDYASSLESLEASVLNYPDYVVFDIDPYIYSGKEAAGAEPELNTVAFDKGREIAFHLRELLHGMSLEPIVKTSGKTGLHVFVPIRRTIDFDAAREVSELVSRHLMRLHPRDITMEWSVPKRTGKIFMDHNMNVRGKTLNVAYSPRGEPGAPVSMPLTWDELADAHPLDFRLNNAIARLARTGDRWRDALRHKQDLGRILKLGS</sequence>
<keyword evidence="15" id="KW-0233">DNA recombination</keyword>
<dbReference type="Pfam" id="PF04679">
    <property type="entry name" value="DNA_ligase_A_C"/>
    <property type="match status" value="1"/>
</dbReference>
<evidence type="ECO:0000256" key="16">
    <source>
        <dbReference type="ARBA" id="ARBA00023204"/>
    </source>
</evidence>
<gene>
    <name evidence="23" type="ORF">J2X06_000806</name>
</gene>
<dbReference type="EC" id="6.5.1.1" evidence="2"/>
<dbReference type="CDD" id="cd07906">
    <property type="entry name" value="Adenylation_DNA_ligase_LigD_LigC"/>
    <property type="match status" value="1"/>
</dbReference>
<keyword evidence="14" id="KW-0238">DNA-binding</keyword>
<dbReference type="SUPFAM" id="SSF56091">
    <property type="entry name" value="DNA ligase/mRNA capping enzyme, catalytic domain"/>
    <property type="match status" value="1"/>
</dbReference>
<evidence type="ECO:0000259" key="22">
    <source>
        <dbReference type="PROSITE" id="PS50160"/>
    </source>
</evidence>
<dbReference type="SUPFAM" id="SSF50249">
    <property type="entry name" value="Nucleic acid-binding proteins"/>
    <property type="match status" value="1"/>
</dbReference>
<evidence type="ECO:0000256" key="1">
    <source>
        <dbReference type="ARBA" id="ARBA00001936"/>
    </source>
</evidence>
<dbReference type="GO" id="GO:0003910">
    <property type="term" value="F:DNA ligase (ATP) activity"/>
    <property type="evidence" value="ECO:0007669"/>
    <property type="project" value="UniProtKB-EC"/>
</dbReference>
<evidence type="ECO:0000256" key="3">
    <source>
        <dbReference type="ARBA" id="ARBA00022598"/>
    </source>
</evidence>
<dbReference type="Gene3D" id="2.40.50.140">
    <property type="entry name" value="Nucleic acid-binding proteins"/>
    <property type="match status" value="1"/>
</dbReference>
<dbReference type="Gene3D" id="3.90.920.10">
    <property type="entry name" value="DNA primase, PRIM domain"/>
    <property type="match status" value="1"/>
</dbReference>
<evidence type="ECO:0000256" key="6">
    <source>
        <dbReference type="ARBA" id="ARBA00022722"/>
    </source>
</evidence>
<comment type="cofactor">
    <cofactor evidence="1">
        <name>Mn(2+)</name>
        <dbReference type="ChEBI" id="CHEBI:29035"/>
    </cofactor>
</comment>
<keyword evidence="10" id="KW-0378">Hydrolase</keyword>
<evidence type="ECO:0000313" key="23">
    <source>
        <dbReference type="EMBL" id="MDR7133622.1"/>
    </source>
</evidence>
<dbReference type="NCBIfam" id="TIGR02777">
    <property type="entry name" value="LigD_PE_dom"/>
    <property type="match status" value="1"/>
</dbReference>
<keyword evidence="8" id="KW-0547">Nucleotide-binding</keyword>
<keyword evidence="16" id="KW-0234">DNA repair</keyword>
<dbReference type="InterPro" id="IPR014146">
    <property type="entry name" value="LigD_ligase_dom"/>
</dbReference>
<proteinExistence type="predicted"/>
<dbReference type="CDD" id="cd07971">
    <property type="entry name" value="OBF_DNA_ligase_LigD"/>
    <property type="match status" value="1"/>
</dbReference>
<evidence type="ECO:0000256" key="14">
    <source>
        <dbReference type="ARBA" id="ARBA00023125"/>
    </source>
</evidence>
<evidence type="ECO:0000256" key="11">
    <source>
        <dbReference type="ARBA" id="ARBA00022839"/>
    </source>
</evidence>
<evidence type="ECO:0000256" key="17">
    <source>
        <dbReference type="ARBA" id="ARBA00023211"/>
    </source>
</evidence>
<evidence type="ECO:0000256" key="7">
    <source>
        <dbReference type="ARBA" id="ARBA00022723"/>
    </source>
</evidence>
<keyword evidence="7" id="KW-0479">Metal-binding</keyword>
<dbReference type="NCBIfam" id="TIGR02779">
    <property type="entry name" value="NHEJ_ligase_lig"/>
    <property type="match status" value="1"/>
</dbReference>
<dbReference type="PANTHER" id="PTHR42705">
    <property type="entry name" value="BIFUNCTIONAL NON-HOMOLOGOUS END JOINING PROTEIN LIGD"/>
    <property type="match status" value="1"/>
</dbReference>
<protein>
    <recommendedName>
        <fullName evidence="2">DNA ligase (ATP)</fullName>
        <ecNumber evidence="2">6.5.1.1</ecNumber>
    </recommendedName>
    <alternativeName>
        <fullName evidence="19">NHEJ DNA polymerase</fullName>
    </alternativeName>
</protein>
<evidence type="ECO:0000256" key="19">
    <source>
        <dbReference type="ARBA" id="ARBA00029943"/>
    </source>
</evidence>
<keyword evidence="13" id="KW-0239">DNA-directed DNA polymerase</keyword>
<dbReference type="Gene3D" id="3.30.470.30">
    <property type="entry name" value="DNA ligase/mRNA capping enzyme"/>
    <property type="match status" value="1"/>
</dbReference>
<keyword evidence="12" id="KW-0067">ATP-binding</keyword>
<feature type="compositionally biased region" description="Basic and acidic residues" evidence="21">
    <location>
        <begin position="545"/>
        <end position="563"/>
    </location>
</feature>